<accession>A0ABP8SL51</accession>
<evidence type="ECO:0000259" key="1">
    <source>
        <dbReference type="PROSITE" id="PS50943"/>
    </source>
</evidence>
<dbReference type="CDD" id="cd00093">
    <property type="entry name" value="HTH_XRE"/>
    <property type="match status" value="1"/>
</dbReference>
<dbReference type="PROSITE" id="PS50943">
    <property type="entry name" value="HTH_CROC1"/>
    <property type="match status" value="1"/>
</dbReference>
<feature type="domain" description="HTH cro/C1-type" evidence="1">
    <location>
        <begin position="168"/>
        <end position="223"/>
    </location>
</feature>
<dbReference type="Gene3D" id="1.10.260.40">
    <property type="entry name" value="lambda repressor-like DNA-binding domains"/>
    <property type="match status" value="1"/>
</dbReference>
<dbReference type="SMART" id="SM00530">
    <property type="entry name" value="HTH_XRE"/>
    <property type="match status" value="1"/>
</dbReference>
<dbReference type="SUPFAM" id="SSF47413">
    <property type="entry name" value="lambda repressor-like DNA-binding domains"/>
    <property type="match status" value="1"/>
</dbReference>
<gene>
    <name evidence="2" type="ORF">GCM10023176_26930</name>
</gene>
<reference evidence="3" key="1">
    <citation type="journal article" date="2019" name="Int. J. Syst. Evol. Microbiol.">
        <title>The Global Catalogue of Microorganisms (GCM) 10K type strain sequencing project: providing services to taxonomists for standard genome sequencing and annotation.</title>
        <authorList>
            <consortium name="The Broad Institute Genomics Platform"/>
            <consortium name="The Broad Institute Genome Sequencing Center for Infectious Disease"/>
            <person name="Wu L."/>
            <person name="Ma J."/>
        </authorList>
    </citation>
    <scope>NUCLEOTIDE SEQUENCE [LARGE SCALE GENOMIC DNA]</scope>
    <source>
        <strain evidence="3">JCM 3175</strain>
    </source>
</reference>
<dbReference type="RefSeq" id="WP_346119485.1">
    <property type="nucleotide sequence ID" value="NZ_BAABGU010000013.1"/>
</dbReference>
<sequence length="234" mass="26775">MAAATRGRWSVRVTKEVRQWLRDLRREDPETYESVRVAVDMLAEIGPGLGRPLVDTLRGSSIGNLKELRPRSGRDVAIRLLFVFDPWSQAVLLVAGNKARNWTRWYEDNIPLAEVAYKAWLDNERERRGGVVTEFYDWDDVRQELGGDDASYERERARTEAWVSAFHLAEERKRLGLTQREVADLMGVTPGRVSQIENGDLDVNEVATLSRYANALGARLRIIFDYGNDLRQIA</sequence>
<dbReference type="Pfam" id="PF05973">
    <property type="entry name" value="Gp49"/>
    <property type="match status" value="1"/>
</dbReference>
<evidence type="ECO:0000313" key="2">
    <source>
        <dbReference type="EMBL" id="GAA4569733.1"/>
    </source>
</evidence>
<name>A0ABP8SL51_9ACTN</name>
<dbReference type="InterPro" id="IPR001387">
    <property type="entry name" value="Cro/C1-type_HTH"/>
</dbReference>
<dbReference type="Pfam" id="PF01381">
    <property type="entry name" value="HTH_3"/>
    <property type="match status" value="1"/>
</dbReference>
<comment type="caution">
    <text evidence="2">The sequence shown here is derived from an EMBL/GenBank/DDBJ whole genome shotgun (WGS) entry which is preliminary data.</text>
</comment>
<dbReference type="EMBL" id="BAABGU010000013">
    <property type="protein sequence ID" value="GAA4569733.1"/>
    <property type="molecule type" value="Genomic_DNA"/>
</dbReference>
<dbReference type="InterPro" id="IPR010982">
    <property type="entry name" value="Lambda_DNA-bd_dom_sf"/>
</dbReference>
<dbReference type="InterPro" id="IPR009241">
    <property type="entry name" value="HigB-like"/>
</dbReference>
<keyword evidence="3" id="KW-1185">Reference proteome</keyword>
<protein>
    <recommendedName>
        <fullName evidence="1">HTH cro/C1-type domain-containing protein</fullName>
    </recommendedName>
</protein>
<evidence type="ECO:0000313" key="3">
    <source>
        <dbReference type="Proteomes" id="UP001500307"/>
    </source>
</evidence>
<organism evidence="2 3">
    <name type="scientific">Micromonospora coerulea</name>
    <dbReference type="NCBI Taxonomy" id="47856"/>
    <lineage>
        <taxon>Bacteria</taxon>
        <taxon>Bacillati</taxon>
        <taxon>Actinomycetota</taxon>
        <taxon>Actinomycetes</taxon>
        <taxon>Micromonosporales</taxon>
        <taxon>Micromonosporaceae</taxon>
        <taxon>Micromonospora</taxon>
    </lineage>
</organism>
<proteinExistence type="predicted"/>
<dbReference type="Proteomes" id="UP001500307">
    <property type="component" value="Unassembled WGS sequence"/>
</dbReference>